<dbReference type="Gene3D" id="3.30.565.10">
    <property type="entry name" value="Histidine kinase-like ATPase, C-terminal domain"/>
    <property type="match status" value="1"/>
</dbReference>
<dbReference type="SMART" id="SM00086">
    <property type="entry name" value="PAC"/>
    <property type="match status" value="2"/>
</dbReference>
<evidence type="ECO:0000259" key="17">
    <source>
        <dbReference type="PROSITE" id="PS50112"/>
    </source>
</evidence>
<dbReference type="GO" id="GO:0005524">
    <property type="term" value="F:ATP binding"/>
    <property type="evidence" value="ECO:0007669"/>
    <property type="project" value="UniProtKB-KW"/>
</dbReference>
<feature type="domain" description="PAC" evidence="18">
    <location>
        <begin position="197"/>
        <end position="249"/>
    </location>
</feature>
<evidence type="ECO:0000256" key="3">
    <source>
        <dbReference type="ARBA" id="ARBA00022543"/>
    </source>
</evidence>
<dbReference type="InterPro" id="IPR011102">
    <property type="entry name" value="Sig_transdc_His_kinase_HWE"/>
</dbReference>
<keyword evidence="10" id="KW-0547">Nucleotide-binding</keyword>
<evidence type="ECO:0000256" key="13">
    <source>
        <dbReference type="ARBA" id="ARBA00022991"/>
    </source>
</evidence>
<evidence type="ECO:0000256" key="2">
    <source>
        <dbReference type="ARBA" id="ARBA00012438"/>
    </source>
</evidence>
<dbReference type="InterPro" id="IPR013655">
    <property type="entry name" value="PAS_fold_3"/>
</dbReference>
<feature type="domain" description="PAS" evidence="17">
    <location>
        <begin position="124"/>
        <end position="194"/>
    </location>
</feature>
<dbReference type="GO" id="GO:0006355">
    <property type="term" value="P:regulation of DNA-templated transcription"/>
    <property type="evidence" value="ECO:0007669"/>
    <property type="project" value="InterPro"/>
</dbReference>
<keyword evidence="8" id="KW-0808">Transferase</keyword>
<keyword evidence="3" id="KW-0600">Photoreceptor protein</keyword>
<dbReference type="PANTHER" id="PTHR41523:SF7">
    <property type="entry name" value="HISTIDINE KINASE"/>
    <property type="match status" value="1"/>
</dbReference>
<keyword evidence="4" id="KW-0597">Phosphoprotein</keyword>
<protein>
    <recommendedName>
        <fullName evidence="2">histidine kinase</fullName>
        <ecNumber evidence="2">2.7.13.3</ecNumber>
    </recommendedName>
</protein>
<dbReference type="SMART" id="SM00911">
    <property type="entry name" value="HWE_HK"/>
    <property type="match status" value="1"/>
</dbReference>
<keyword evidence="9" id="KW-0677">Repeat</keyword>
<evidence type="ECO:0000256" key="9">
    <source>
        <dbReference type="ARBA" id="ARBA00022737"/>
    </source>
</evidence>
<dbReference type="FunFam" id="3.30.450.20:FF:000099">
    <property type="entry name" value="Sensory box sensor histidine kinase"/>
    <property type="match status" value="1"/>
</dbReference>
<dbReference type="CDD" id="cd00130">
    <property type="entry name" value="PAS"/>
    <property type="match status" value="2"/>
</dbReference>
<dbReference type="NCBIfam" id="TIGR00229">
    <property type="entry name" value="sensory_box"/>
    <property type="match status" value="2"/>
</dbReference>
<dbReference type="Pfam" id="PF00989">
    <property type="entry name" value="PAS"/>
    <property type="match status" value="1"/>
</dbReference>
<evidence type="ECO:0000256" key="5">
    <source>
        <dbReference type="ARBA" id="ARBA00022606"/>
    </source>
</evidence>
<evidence type="ECO:0000256" key="6">
    <source>
        <dbReference type="ARBA" id="ARBA00022630"/>
    </source>
</evidence>
<dbReference type="AlphaFoldDB" id="A0A916TWF4"/>
<evidence type="ECO:0000256" key="14">
    <source>
        <dbReference type="ARBA" id="ARBA00023026"/>
    </source>
</evidence>
<keyword evidence="5" id="KW-0716">Sensory transduction</keyword>
<dbReference type="InterPro" id="IPR036890">
    <property type="entry name" value="HATPase_C_sf"/>
</dbReference>
<evidence type="ECO:0000256" key="7">
    <source>
        <dbReference type="ARBA" id="ARBA00022643"/>
    </source>
</evidence>
<organism evidence="19 20">
    <name type="scientific">Novosphingobium endophyticum</name>
    <dbReference type="NCBI Taxonomy" id="1955250"/>
    <lineage>
        <taxon>Bacteria</taxon>
        <taxon>Pseudomonadati</taxon>
        <taxon>Pseudomonadota</taxon>
        <taxon>Alphaproteobacteria</taxon>
        <taxon>Sphingomonadales</taxon>
        <taxon>Sphingomonadaceae</taxon>
        <taxon>Novosphingobium</taxon>
    </lineage>
</organism>
<keyword evidence="16" id="KW-0175">Coiled coil</keyword>
<keyword evidence="11" id="KW-0418">Kinase</keyword>
<feature type="domain" description="PAC" evidence="18">
    <location>
        <begin position="71"/>
        <end position="123"/>
    </location>
</feature>
<name>A0A916TWF4_9SPHN</name>
<dbReference type="SMART" id="SM00091">
    <property type="entry name" value="PAS"/>
    <property type="match status" value="2"/>
</dbReference>
<evidence type="ECO:0000259" key="18">
    <source>
        <dbReference type="PROSITE" id="PS50113"/>
    </source>
</evidence>
<gene>
    <name evidence="19" type="ORF">GCM10011494_37690</name>
</gene>
<keyword evidence="7" id="KW-0288">FMN</keyword>
<keyword evidence="15" id="KW-0675">Receptor</keyword>
<evidence type="ECO:0000256" key="15">
    <source>
        <dbReference type="ARBA" id="ARBA00023170"/>
    </source>
</evidence>
<dbReference type="EMBL" id="BMHK01000050">
    <property type="protein sequence ID" value="GGC15300.1"/>
    <property type="molecule type" value="Genomic_DNA"/>
</dbReference>
<reference evidence="19" key="1">
    <citation type="journal article" date="2014" name="Int. J. Syst. Evol. Microbiol.">
        <title>Complete genome sequence of Corynebacterium casei LMG S-19264T (=DSM 44701T), isolated from a smear-ripened cheese.</title>
        <authorList>
            <consortium name="US DOE Joint Genome Institute (JGI-PGF)"/>
            <person name="Walter F."/>
            <person name="Albersmeier A."/>
            <person name="Kalinowski J."/>
            <person name="Ruckert C."/>
        </authorList>
    </citation>
    <scope>NUCLEOTIDE SEQUENCE</scope>
    <source>
        <strain evidence="19">CGMCC 1.15095</strain>
    </source>
</reference>
<keyword evidence="20" id="KW-1185">Reference proteome</keyword>
<dbReference type="SUPFAM" id="SSF55785">
    <property type="entry name" value="PYP-like sensor domain (PAS domain)"/>
    <property type="match status" value="2"/>
</dbReference>
<dbReference type="InterPro" id="IPR035965">
    <property type="entry name" value="PAS-like_dom_sf"/>
</dbReference>
<evidence type="ECO:0000256" key="1">
    <source>
        <dbReference type="ARBA" id="ARBA00000085"/>
    </source>
</evidence>
<reference evidence="19" key="2">
    <citation type="submission" date="2020-09" db="EMBL/GenBank/DDBJ databases">
        <authorList>
            <person name="Sun Q."/>
            <person name="Zhou Y."/>
        </authorList>
    </citation>
    <scope>NUCLEOTIDE SEQUENCE</scope>
    <source>
        <strain evidence="19">CGMCC 1.15095</strain>
    </source>
</reference>
<keyword evidence="6" id="KW-0285">Flavoprotein</keyword>
<evidence type="ECO:0000256" key="12">
    <source>
        <dbReference type="ARBA" id="ARBA00022840"/>
    </source>
</evidence>
<dbReference type="GO" id="GO:0009881">
    <property type="term" value="F:photoreceptor activity"/>
    <property type="evidence" value="ECO:0007669"/>
    <property type="project" value="UniProtKB-KW"/>
</dbReference>
<keyword evidence="14" id="KW-0843">Virulence</keyword>
<keyword evidence="13" id="KW-0157">Chromophore</keyword>
<evidence type="ECO:0000256" key="10">
    <source>
        <dbReference type="ARBA" id="ARBA00022741"/>
    </source>
</evidence>
<dbReference type="InterPro" id="IPR001610">
    <property type="entry name" value="PAC"/>
</dbReference>
<keyword evidence="12" id="KW-0067">ATP-binding</keyword>
<dbReference type="InterPro" id="IPR000700">
    <property type="entry name" value="PAS-assoc_C"/>
</dbReference>
<dbReference type="Gene3D" id="3.30.450.20">
    <property type="entry name" value="PAS domain"/>
    <property type="match status" value="2"/>
</dbReference>
<dbReference type="Pfam" id="PF08447">
    <property type="entry name" value="PAS_3"/>
    <property type="match status" value="1"/>
</dbReference>
<dbReference type="Proteomes" id="UP000608154">
    <property type="component" value="Unassembled WGS sequence"/>
</dbReference>
<comment type="caution">
    <text evidence="19">The sequence shown here is derived from an EMBL/GenBank/DDBJ whole genome shotgun (WGS) entry which is preliminary data.</text>
</comment>
<dbReference type="InterPro" id="IPR013767">
    <property type="entry name" value="PAS_fold"/>
</dbReference>
<evidence type="ECO:0000256" key="4">
    <source>
        <dbReference type="ARBA" id="ARBA00022553"/>
    </source>
</evidence>
<evidence type="ECO:0000313" key="20">
    <source>
        <dbReference type="Proteomes" id="UP000608154"/>
    </source>
</evidence>
<proteinExistence type="predicted"/>
<dbReference type="Pfam" id="PF07536">
    <property type="entry name" value="HWE_HK"/>
    <property type="match status" value="1"/>
</dbReference>
<sequence>MLAAIVESTDDAIVGKRLDGTILSWNTAAERIFGYTAGEIVGRNIRTIIPEDRQAEEDRIVACITRGEHVPTFETIRRRKDGGEVHIAVTVSPILDDAGRVIAASKIARDITPQKLMLARLQESEERFRLLADNMSQLAWIADPKGWIFWYNKRWFDYTGTTLSEMEGWGWRAVQHPEHVEAVTERFRAHIKSGDDWEDTFPLRSATGEWRWFLSRSVPIRDDEGKTICWFGTNTDITEMRDAEQRIELLLQEVNHRSKNMLTIIQALARRSDANDPEFVENLERRIAGLAANQDVLVRRAWSAVPLLEMVEAQLRSLGEAEAQVSCRGPEVLLSPRAAETLAMALHEMGTNALKYGSLSIPEGRVEISWWLQGEGTGALFRIGWAETGGPPVTPPSRQGFGSRIIADVPRAKLDAQVETDYSASGFRWSLECALASVS</sequence>
<dbReference type="RefSeq" id="WP_188773110.1">
    <property type="nucleotide sequence ID" value="NZ_BMHK01000050.1"/>
</dbReference>
<evidence type="ECO:0000256" key="16">
    <source>
        <dbReference type="SAM" id="Coils"/>
    </source>
</evidence>
<dbReference type="GO" id="GO:0004673">
    <property type="term" value="F:protein histidine kinase activity"/>
    <property type="evidence" value="ECO:0007669"/>
    <property type="project" value="UniProtKB-EC"/>
</dbReference>
<evidence type="ECO:0000313" key="19">
    <source>
        <dbReference type="EMBL" id="GGC15300.1"/>
    </source>
</evidence>
<feature type="coiled-coil region" evidence="16">
    <location>
        <begin position="240"/>
        <end position="300"/>
    </location>
</feature>
<evidence type="ECO:0000256" key="11">
    <source>
        <dbReference type="ARBA" id="ARBA00022777"/>
    </source>
</evidence>
<evidence type="ECO:0000256" key="8">
    <source>
        <dbReference type="ARBA" id="ARBA00022679"/>
    </source>
</evidence>
<dbReference type="PROSITE" id="PS50113">
    <property type="entry name" value="PAC"/>
    <property type="match status" value="2"/>
</dbReference>
<dbReference type="EC" id="2.7.13.3" evidence="2"/>
<comment type="catalytic activity">
    <reaction evidence="1">
        <text>ATP + protein L-histidine = ADP + protein N-phospho-L-histidine.</text>
        <dbReference type="EC" id="2.7.13.3"/>
    </reaction>
</comment>
<feature type="domain" description="PAS" evidence="17">
    <location>
        <begin position="1"/>
        <end position="67"/>
    </location>
</feature>
<dbReference type="PROSITE" id="PS50112">
    <property type="entry name" value="PAS"/>
    <property type="match status" value="2"/>
</dbReference>
<dbReference type="PANTHER" id="PTHR41523">
    <property type="entry name" value="TWO-COMPONENT SYSTEM SENSOR PROTEIN"/>
    <property type="match status" value="1"/>
</dbReference>
<accession>A0A916TWF4</accession>
<dbReference type="InterPro" id="IPR000014">
    <property type="entry name" value="PAS"/>
</dbReference>